<evidence type="ECO:0000256" key="1">
    <source>
        <dbReference type="ARBA" id="ARBA00004365"/>
    </source>
</evidence>
<evidence type="ECO:0000313" key="7">
    <source>
        <dbReference type="Proteomes" id="UP000663623"/>
    </source>
</evidence>
<dbReference type="Gene3D" id="1.20.1330.10">
    <property type="entry name" value="f41 fragment of flagellin, N-terminal domain"/>
    <property type="match status" value="1"/>
</dbReference>
<keyword evidence="6" id="KW-0966">Cell projection</keyword>
<keyword evidence="6" id="KW-0969">Cilium</keyword>
<dbReference type="NCBIfam" id="TIGR02550">
    <property type="entry name" value="flagell_flgL"/>
    <property type="match status" value="1"/>
</dbReference>
<accession>A0ABM7NLA3</accession>
<evidence type="ECO:0000256" key="3">
    <source>
        <dbReference type="ARBA" id="ARBA00023143"/>
    </source>
</evidence>
<evidence type="ECO:0000256" key="2">
    <source>
        <dbReference type="ARBA" id="ARBA00005709"/>
    </source>
</evidence>
<reference evidence="6 7" key="1">
    <citation type="submission" date="2021-02" db="EMBL/GenBank/DDBJ databases">
        <title>Nitrogen-fixing ability and nitrogen fixation related genes of thermophilic fermentative bacteria in the genus Caldicellulosiruptor.</title>
        <authorList>
            <person name="Chen Y."/>
            <person name="Nishihara A."/>
            <person name="Haruta S."/>
        </authorList>
    </citation>
    <scope>NUCLEOTIDE SEQUENCE [LARGE SCALE GENOMIC DNA]</scope>
    <source>
        <strain evidence="6 7">YA01</strain>
    </source>
</reference>
<dbReference type="InterPro" id="IPR001492">
    <property type="entry name" value="Flagellin"/>
</dbReference>
<dbReference type="InterPro" id="IPR046358">
    <property type="entry name" value="Flagellin_C"/>
</dbReference>
<proteinExistence type="inferred from homology"/>
<feature type="domain" description="Flagellin C-terminal" evidence="5">
    <location>
        <begin position="241"/>
        <end position="313"/>
    </location>
</feature>
<dbReference type="Pfam" id="PF00669">
    <property type="entry name" value="Flagellin_N"/>
    <property type="match status" value="1"/>
</dbReference>
<comment type="subcellular location">
    <subcellularLocation>
        <location evidence="1">Bacterial flagellum</location>
    </subcellularLocation>
</comment>
<evidence type="ECO:0000313" key="6">
    <source>
        <dbReference type="EMBL" id="BCS80903.1"/>
    </source>
</evidence>
<dbReference type="Pfam" id="PF00700">
    <property type="entry name" value="Flagellin_C"/>
    <property type="match status" value="1"/>
</dbReference>
<organism evidence="6 7">
    <name type="scientific">Caldicellulosiruptor diazotrophicus</name>
    <dbReference type="NCBI Taxonomy" id="2806205"/>
    <lineage>
        <taxon>Bacteria</taxon>
        <taxon>Bacillati</taxon>
        <taxon>Bacillota</taxon>
        <taxon>Bacillota incertae sedis</taxon>
        <taxon>Caldicellulosiruptorales</taxon>
        <taxon>Caldicellulosiruptoraceae</taxon>
        <taxon>Caldicellulosiruptor</taxon>
    </lineage>
</organism>
<gene>
    <name evidence="6" type="primary">flgL</name>
    <name evidence="6" type="ORF">CaldiYA01_08630</name>
</gene>
<evidence type="ECO:0000259" key="4">
    <source>
        <dbReference type="Pfam" id="PF00669"/>
    </source>
</evidence>
<dbReference type="EMBL" id="AP024480">
    <property type="protein sequence ID" value="BCS80903.1"/>
    <property type="molecule type" value="Genomic_DNA"/>
</dbReference>
<sequence length="324" mass="36024">MRSLRGEAFVRITNNMMVNNFLINLNKNLSKLDDIQYKMATGKKIRYPSDDPVVTARSLRLRTDVSEIEQLQKNVDDATSWVDTTESALADINESLQRVRELAVRGANGTNTKEDMAQIAKEVAQIKQHIIQVGNTNYAGRYIFSGFKTDTAPINSDGSFSDTNGFDSTGGYPVDLSTGKNIIQFELMKTNYIGVNKSANQVFYIQGETNENKGNLFKVLDNIINALESGDATAVNSLLSDIDRHIDNVVAQRGDVGALQNRLELIKNRLSDDNVNFTTLLSNNEDVDMAEIIMQLKTAENVYRAALQTGAQVLPPTLLDFLRF</sequence>
<keyword evidence="7" id="KW-1185">Reference proteome</keyword>
<keyword evidence="3" id="KW-0975">Bacterial flagellum</keyword>
<dbReference type="InterPro" id="IPR013384">
    <property type="entry name" value="Flagell_FlgL"/>
</dbReference>
<name>A0ABM7NLA3_9FIRM</name>
<evidence type="ECO:0000259" key="5">
    <source>
        <dbReference type="Pfam" id="PF00700"/>
    </source>
</evidence>
<dbReference type="InterPro" id="IPR001029">
    <property type="entry name" value="Flagellin_N"/>
</dbReference>
<feature type="domain" description="Flagellin N-terminal" evidence="4">
    <location>
        <begin position="12"/>
        <end position="149"/>
    </location>
</feature>
<dbReference type="PANTHER" id="PTHR42792">
    <property type="entry name" value="FLAGELLIN"/>
    <property type="match status" value="1"/>
</dbReference>
<dbReference type="SUPFAM" id="SSF64518">
    <property type="entry name" value="Phase 1 flagellin"/>
    <property type="match status" value="1"/>
</dbReference>
<dbReference type="Proteomes" id="UP000663623">
    <property type="component" value="Chromosome"/>
</dbReference>
<protein>
    <submittedName>
        <fullName evidence="6">Flagellar hook-associated protein FlgL</fullName>
    </submittedName>
</protein>
<dbReference type="PANTHER" id="PTHR42792:SF1">
    <property type="entry name" value="FLAGELLAR HOOK-ASSOCIATED PROTEIN 3"/>
    <property type="match status" value="1"/>
</dbReference>
<dbReference type="PRINTS" id="PR00207">
    <property type="entry name" value="FLAGELLIN"/>
</dbReference>
<comment type="similarity">
    <text evidence="2">Belongs to the bacterial flagellin family.</text>
</comment>
<keyword evidence="6" id="KW-0282">Flagellum</keyword>